<dbReference type="AlphaFoldDB" id="A0A3M2Z6B9"/>
<gene>
    <name evidence="1" type="ORF">APX70_04735</name>
</gene>
<organism evidence="1 2">
    <name type="scientific">Pseudomonas syringae pv. maculicola</name>
    <dbReference type="NCBI Taxonomy" id="59511"/>
    <lineage>
        <taxon>Bacteria</taxon>
        <taxon>Pseudomonadati</taxon>
        <taxon>Pseudomonadota</taxon>
        <taxon>Gammaproteobacteria</taxon>
        <taxon>Pseudomonadales</taxon>
        <taxon>Pseudomonadaceae</taxon>
        <taxon>Pseudomonas</taxon>
    </lineage>
</organism>
<sequence length="56" mass="5901">CAHTPLQWAAVQFFTATATGICDLMKCVDLSCTILQLRTTSTADNADSPDAAIAIN</sequence>
<evidence type="ECO:0000313" key="2">
    <source>
        <dbReference type="Proteomes" id="UP000282378"/>
    </source>
</evidence>
<reference evidence="1 2" key="1">
    <citation type="submission" date="2018-08" db="EMBL/GenBank/DDBJ databases">
        <title>Recombination of ecologically and evolutionarily significant loci maintains genetic cohesion in the Pseudomonas syringae species complex.</title>
        <authorList>
            <person name="Dillon M."/>
            <person name="Thakur S."/>
            <person name="Almeida R.N.D."/>
            <person name="Weir B.S."/>
            <person name="Guttman D.S."/>
        </authorList>
    </citation>
    <scope>NUCLEOTIDE SEQUENCE [LARGE SCALE GENOMIC DNA]</scope>
    <source>
        <strain evidence="1 2">88_10</strain>
    </source>
</reference>
<comment type="caution">
    <text evidence="1">The sequence shown here is derived from an EMBL/GenBank/DDBJ whole genome shotgun (WGS) entry which is preliminary data.</text>
</comment>
<protein>
    <submittedName>
        <fullName evidence="1">Uncharacterized protein</fullName>
    </submittedName>
</protein>
<dbReference type="EMBL" id="RBNL01001939">
    <property type="protein sequence ID" value="RML83730.1"/>
    <property type="molecule type" value="Genomic_DNA"/>
</dbReference>
<proteinExistence type="predicted"/>
<evidence type="ECO:0000313" key="1">
    <source>
        <dbReference type="EMBL" id="RML83730.1"/>
    </source>
</evidence>
<accession>A0A3M2Z6B9</accession>
<dbReference type="Proteomes" id="UP000282378">
    <property type="component" value="Unassembled WGS sequence"/>
</dbReference>
<feature type="non-terminal residue" evidence="1">
    <location>
        <position position="1"/>
    </location>
</feature>
<name>A0A3M2Z6B9_PSEYM</name>